<name>A0ABY7FAC0_MYAAR</name>
<proteinExistence type="predicted"/>
<dbReference type="Proteomes" id="UP001164746">
    <property type="component" value="Chromosome 10"/>
</dbReference>
<organism evidence="1 2">
    <name type="scientific">Mya arenaria</name>
    <name type="common">Soft-shell clam</name>
    <dbReference type="NCBI Taxonomy" id="6604"/>
    <lineage>
        <taxon>Eukaryota</taxon>
        <taxon>Metazoa</taxon>
        <taxon>Spiralia</taxon>
        <taxon>Lophotrochozoa</taxon>
        <taxon>Mollusca</taxon>
        <taxon>Bivalvia</taxon>
        <taxon>Autobranchia</taxon>
        <taxon>Heteroconchia</taxon>
        <taxon>Euheterodonta</taxon>
        <taxon>Imparidentia</taxon>
        <taxon>Neoheterodontei</taxon>
        <taxon>Myida</taxon>
        <taxon>Myoidea</taxon>
        <taxon>Myidae</taxon>
        <taxon>Mya</taxon>
    </lineage>
</organism>
<protein>
    <submittedName>
        <fullName evidence="1">Uncharacterized protein</fullName>
    </submittedName>
</protein>
<keyword evidence="2" id="KW-1185">Reference proteome</keyword>
<dbReference type="EMBL" id="CP111021">
    <property type="protein sequence ID" value="WAR17967.1"/>
    <property type="molecule type" value="Genomic_DNA"/>
</dbReference>
<reference evidence="1" key="1">
    <citation type="submission" date="2022-11" db="EMBL/GenBank/DDBJ databases">
        <title>Centuries of genome instability and evolution in soft-shell clam transmissible cancer (bioRxiv).</title>
        <authorList>
            <person name="Hart S.F.M."/>
            <person name="Yonemitsu M.A."/>
            <person name="Giersch R.M."/>
            <person name="Beal B.F."/>
            <person name="Arriagada G."/>
            <person name="Davis B.W."/>
            <person name="Ostrander E.A."/>
            <person name="Goff S.P."/>
            <person name="Metzger M.J."/>
        </authorList>
    </citation>
    <scope>NUCLEOTIDE SEQUENCE</scope>
    <source>
        <strain evidence="1">MELC-2E11</strain>
        <tissue evidence="1">Siphon/mantle</tissue>
    </source>
</reference>
<sequence>MVDPLKKLQPKQDIFQKAKPLLPEGPSFQFKGFHEVGFHELQNAHVDPLTKRPYSSWAIHEQPQEKLDQFGNPVGTVQRSLALFNIRKWQDRILDEHS</sequence>
<accession>A0ABY7FAC0</accession>
<gene>
    <name evidence="1" type="ORF">MAR_032561</name>
</gene>
<evidence type="ECO:0000313" key="1">
    <source>
        <dbReference type="EMBL" id="WAR17967.1"/>
    </source>
</evidence>
<evidence type="ECO:0000313" key="2">
    <source>
        <dbReference type="Proteomes" id="UP001164746"/>
    </source>
</evidence>